<keyword evidence="13" id="KW-1185">Reference proteome</keyword>
<dbReference type="GO" id="GO:0035091">
    <property type="term" value="F:phosphatidylinositol binding"/>
    <property type="evidence" value="ECO:0007669"/>
    <property type="project" value="InterPro"/>
</dbReference>
<evidence type="ECO:0000256" key="6">
    <source>
        <dbReference type="ARBA" id="ARBA00022801"/>
    </source>
</evidence>
<feature type="compositionally biased region" description="Basic and acidic residues" evidence="8">
    <location>
        <begin position="95"/>
        <end position="104"/>
    </location>
</feature>
<feature type="region of interest" description="Disordered" evidence="8">
    <location>
        <begin position="88"/>
        <end position="139"/>
    </location>
</feature>
<dbReference type="SUPFAM" id="SSF54001">
    <property type="entry name" value="Cysteine proteinases"/>
    <property type="match status" value="1"/>
</dbReference>
<dbReference type="Pfam" id="PF00443">
    <property type="entry name" value="UCH"/>
    <property type="match status" value="1"/>
</dbReference>
<dbReference type="PANTHER" id="PTHR21646:SF24">
    <property type="entry name" value="UBIQUITIN CARBOXYL-TERMINAL HYDROLASE"/>
    <property type="match status" value="1"/>
</dbReference>
<feature type="domain" description="PX" evidence="9">
    <location>
        <begin position="174"/>
        <end position="292"/>
    </location>
</feature>
<keyword evidence="5" id="KW-0833">Ubl conjugation pathway</keyword>
<feature type="compositionally biased region" description="Low complexity" evidence="8">
    <location>
        <begin position="338"/>
        <end position="370"/>
    </location>
</feature>
<dbReference type="Proteomes" id="UP000794436">
    <property type="component" value="Unassembled WGS sequence"/>
</dbReference>
<evidence type="ECO:0000256" key="5">
    <source>
        <dbReference type="ARBA" id="ARBA00022786"/>
    </source>
</evidence>
<feature type="region of interest" description="Disordered" evidence="8">
    <location>
        <begin position="53"/>
        <end position="75"/>
    </location>
</feature>
<dbReference type="PANTHER" id="PTHR21646">
    <property type="entry name" value="UBIQUITIN CARBOXYL-TERMINAL HYDROLASE"/>
    <property type="match status" value="1"/>
</dbReference>
<keyword evidence="6" id="KW-0378">Hydrolase</keyword>
<dbReference type="InterPro" id="IPR018200">
    <property type="entry name" value="USP_CS"/>
</dbReference>
<dbReference type="PROSITE" id="PS00972">
    <property type="entry name" value="USP_1"/>
    <property type="match status" value="1"/>
</dbReference>
<feature type="domain" description="USP" evidence="10">
    <location>
        <begin position="1018"/>
        <end position="1821"/>
    </location>
</feature>
<evidence type="ECO:0000259" key="11">
    <source>
        <dbReference type="PROSITE" id="PS51283"/>
    </source>
</evidence>
<dbReference type="GO" id="GO:0006508">
    <property type="term" value="P:proteolysis"/>
    <property type="evidence" value="ECO:0007669"/>
    <property type="project" value="UniProtKB-KW"/>
</dbReference>
<dbReference type="PROSITE" id="PS00973">
    <property type="entry name" value="USP_2"/>
    <property type="match status" value="1"/>
</dbReference>
<dbReference type="InterPro" id="IPR011992">
    <property type="entry name" value="EF-hand-dom_pair"/>
</dbReference>
<evidence type="ECO:0000256" key="1">
    <source>
        <dbReference type="ARBA" id="ARBA00000707"/>
    </source>
</evidence>
<gene>
    <name evidence="12" type="ORF">Poli38472_003662</name>
</gene>
<feature type="compositionally biased region" description="Polar residues" evidence="8">
    <location>
        <begin position="875"/>
        <end position="890"/>
    </location>
</feature>
<evidence type="ECO:0000259" key="9">
    <source>
        <dbReference type="PROSITE" id="PS50195"/>
    </source>
</evidence>
<evidence type="ECO:0000256" key="8">
    <source>
        <dbReference type="SAM" id="MobiDB-lite"/>
    </source>
</evidence>
<dbReference type="Pfam" id="PF06337">
    <property type="entry name" value="DUSP"/>
    <property type="match status" value="1"/>
</dbReference>
<feature type="compositionally biased region" description="Low complexity" evidence="8">
    <location>
        <begin position="110"/>
        <end position="125"/>
    </location>
</feature>
<feature type="compositionally biased region" description="Low complexity" evidence="8">
    <location>
        <begin position="61"/>
        <end position="75"/>
    </location>
</feature>
<feature type="compositionally biased region" description="Low complexity" evidence="8">
    <location>
        <begin position="1714"/>
        <end position="1735"/>
    </location>
</feature>
<dbReference type="SMART" id="SM00695">
    <property type="entry name" value="DUSP"/>
    <property type="match status" value="1"/>
</dbReference>
<feature type="region of interest" description="Disordered" evidence="8">
    <location>
        <begin position="1362"/>
        <end position="1382"/>
    </location>
</feature>
<dbReference type="PROSITE" id="PS50235">
    <property type="entry name" value="USP_3"/>
    <property type="match status" value="1"/>
</dbReference>
<dbReference type="InterPro" id="IPR028889">
    <property type="entry name" value="USP"/>
</dbReference>
<dbReference type="PROSITE" id="PS51283">
    <property type="entry name" value="DUSP"/>
    <property type="match status" value="1"/>
</dbReference>
<comment type="similarity">
    <text evidence="2">Belongs to the peptidase C19 family.</text>
</comment>
<protein>
    <recommendedName>
        <fullName evidence="3">ubiquitinyl hydrolase 1</fullName>
        <ecNumber evidence="3">3.4.19.12</ecNumber>
    </recommendedName>
</protein>
<dbReference type="SMART" id="SM00312">
    <property type="entry name" value="PX"/>
    <property type="match status" value="1"/>
</dbReference>
<dbReference type="EC" id="3.4.19.12" evidence="3"/>
<evidence type="ECO:0000259" key="10">
    <source>
        <dbReference type="PROSITE" id="PS50235"/>
    </source>
</evidence>
<dbReference type="InterPro" id="IPR036871">
    <property type="entry name" value="PX_dom_sf"/>
</dbReference>
<evidence type="ECO:0000313" key="13">
    <source>
        <dbReference type="Proteomes" id="UP000794436"/>
    </source>
</evidence>
<keyword evidence="4" id="KW-0645">Protease</keyword>
<feature type="compositionally biased region" description="Basic and acidic residues" evidence="8">
    <location>
        <begin position="1676"/>
        <end position="1690"/>
    </location>
</feature>
<dbReference type="InterPro" id="IPR038765">
    <property type="entry name" value="Papain-like_cys_pep_sf"/>
</dbReference>
<feature type="region of interest" description="Disordered" evidence="8">
    <location>
        <begin position="332"/>
        <end position="404"/>
    </location>
</feature>
<feature type="domain" description="DUSP" evidence="11">
    <location>
        <begin position="805"/>
        <end position="960"/>
    </location>
</feature>
<feature type="region of interest" description="Disordered" evidence="8">
    <location>
        <begin position="861"/>
        <end position="897"/>
    </location>
</feature>
<accession>A0A8K1FNI4</accession>
<dbReference type="Gene3D" id="3.30.2230.10">
    <property type="entry name" value="DUSP-like"/>
    <property type="match status" value="1"/>
</dbReference>
<dbReference type="Gene3D" id="3.90.70.10">
    <property type="entry name" value="Cysteine proteinases"/>
    <property type="match status" value="2"/>
</dbReference>
<dbReference type="OrthoDB" id="265776at2759"/>
<dbReference type="Gene3D" id="1.10.238.10">
    <property type="entry name" value="EF-hand"/>
    <property type="match status" value="2"/>
</dbReference>
<evidence type="ECO:0000256" key="4">
    <source>
        <dbReference type="ARBA" id="ARBA00022670"/>
    </source>
</evidence>
<organism evidence="12 13">
    <name type="scientific">Pythium oligandrum</name>
    <name type="common">Mycoparasitic fungus</name>
    <dbReference type="NCBI Taxonomy" id="41045"/>
    <lineage>
        <taxon>Eukaryota</taxon>
        <taxon>Sar</taxon>
        <taxon>Stramenopiles</taxon>
        <taxon>Oomycota</taxon>
        <taxon>Peronosporomycetes</taxon>
        <taxon>Pythiales</taxon>
        <taxon>Pythiaceae</taxon>
        <taxon>Pythium</taxon>
    </lineage>
</organism>
<dbReference type="InterPro" id="IPR035927">
    <property type="entry name" value="DUSP-like_sf"/>
</dbReference>
<dbReference type="CDD" id="cd06093">
    <property type="entry name" value="PX_domain"/>
    <property type="match status" value="1"/>
</dbReference>
<dbReference type="GO" id="GO:0004843">
    <property type="term" value="F:cysteine-type deubiquitinase activity"/>
    <property type="evidence" value="ECO:0007669"/>
    <property type="project" value="UniProtKB-EC"/>
</dbReference>
<dbReference type="SUPFAM" id="SSF143791">
    <property type="entry name" value="DUSP-like"/>
    <property type="match status" value="1"/>
</dbReference>
<dbReference type="EMBL" id="SPLM01000036">
    <property type="protein sequence ID" value="TMW65897.1"/>
    <property type="molecule type" value="Genomic_DNA"/>
</dbReference>
<evidence type="ECO:0000313" key="12">
    <source>
        <dbReference type="EMBL" id="TMW65897.1"/>
    </source>
</evidence>
<dbReference type="SUPFAM" id="SSF64268">
    <property type="entry name" value="PX domain"/>
    <property type="match status" value="1"/>
</dbReference>
<dbReference type="PROSITE" id="PS50195">
    <property type="entry name" value="PX"/>
    <property type="match status" value="1"/>
</dbReference>
<feature type="region of interest" description="Disordered" evidence="8">
    <location>
        <begin position="978"/>
        <end position="1008"/>
    </location>
</feature>
<reference evidence="12" key="1">
    <citation type="submission" date="2019-03" db="EMBL/GenBank/DDBJ databases">
        <title>Long read genome sequence of the mycoparasitic Pythium oligandrum ATCC 38472 isolated from sugarbeet rhizosphere.</title>
        <authorList>
            <person name="Gaulin E."/>
        </authorList>
    </citation>
    <scope>NUCLEOTIDE SEQUENCE</scope>
    <source>
        <strain evidence="12">ATCC 38472_TT</strain>
    </source>
</reference>
<evidence type="ECO:0000256" key="2">
    <source>
        <dbReference type="ARBA" id="ARBA00009085"/>
    </source>
</evidence>
<name>A0A8K1FNI4_PYTOL</name>
<sequence length="1859" mass="209120">MSATDQEHEAAAATTEDIKTDDVVPTKILVRSVSMATGKEILLANGYTSPVKAEGNQSLDALSPSSEHSAASFDSSPSIAAIERALSNAPGVTTERPDFGDDVKSVSPLSSMASTPVSTPASTSVPPQPRSTPVLERSRTASELLTMRQKEFQSARGANDKTYSNSTAPSFEVESVLLPADAITEVEVEKTMHTVFAVEVRLHGGLQWIIKKRYSDFRELHERLKRTNASVKQLHFPKRHVFRNRHQSVIEQRRSELEKYINEVLEIRPLIRLPLFNFLEVYVHMESYERKLQRHKKELESERMKNLLDSHTLEDLSAAFKRLCSSKFVYHSSAPADSTNTSEATSSSGGTTVTNSSTAPASNSSATGGPTSPGATSPIKETPTPKRKASEEKQVTGANGTSVMPTPTAGSLIYLSRASFRRDVLGVFPDIPSSFAMRFMKAVSDRQGADINMDEFLRAVAILKCGTMDDKLRFVFNMCDLDHTGKVQSTGLSNFLVSLHGRQVLDRLEYRHILNEGFEQGRARLDAESFAKIMVELEVTDLLVDWMNPFIEVLCETPDPQLLESQEEFNPAVQQKILASETQFSVKEVSTLQDAFNNYRVSSGGDTVDLEPLSSDFPLEMTDERFHRVFSSFGPRANGRDIDVFSFINVLAIACRGTNEEKANFAFKLFATIKDGTLISRDDLFAMFRLDLAQNPDLEELVNEFIDKYKIRSMSTKSLTASESILAPDSGAQTPSVSGSQLGRFVDSVMRECGQMRQIPGEDVVSALTLTREEFMAWAERQNYEMAALRIMREVVFVDLGLVPGSKEEELLVAKGCYKPYDPTTLVEDDTWYIIEKKWFDHWCKYVNLSTADTLSTASATSSTSSISELPGKTANGTKSAPHSNSNANNKEPPIVDADGNYVRPKCINNFVLLTGDRRDILKGGDEIKLGKHFVIIPEQLWMGLKLWYGGGPEIQRKVITKSNGSAIIDIWEEEKKKKAKKQNGDDDDDQGSASEEERSKRAQSLALPRRMRSGGSVGLTNLGNTCYMNSALQCLTNTQLLAEYFLSGMYLDDINRTSTLGLQGKLAEVYGKLAEDMWCAKQKAISPRNFKKTIAKFNEAFRGSDQQDSQELLAFLLSGLSEDLNRIQDKPYVEQPDSDGRFDSDLADEWWRNHLRREVSIIVALFTGQYKSLLTCSECGFKSARFEPFTFLQLPLPEPTHSTVTLLLVLSNGMAPMKVSVRLGISATVFDLKHELMKLCHSDFDLPHITETDIKLCEYTGSMILSFKADNRRIGQIRSIERLIAFQLEPLSAETIKATRNRRPSYVPPTTASIRIEEMEAEKAEQAKFYDSLVKGTLVEVRMRTQSQDYIPGVVVECPTASEAGESDREDEHDEDKSHRDLEQKLITVRLQRSDEEVQVTFGRMRPRQARLLYIPLLSRKLNYSALYFKNPFRPAPFGIPNLVRFCPELTTGYDLYKLVWLRVQRYVKGSEPTPWSKDEFESLSEHEVWSNRIDNVFKGLTSTCGFLLRRVENKGLTDSRSGWLTRSFGQIIPCTEEPLDIMEEEAIAIDWDLEIFQDRVNLEKMRQVESHSSVEKNEAIDKGPVPLKTCLDAFTSEEKISEGYCSSCRKHLEMTKKMEIWRLPPVMVIHLKRFQYTQTYRRKLGSLVEFPVHDLELASTVAPHVEVPERYPVKRSREESVKKVKEEEVTVEAEPEAAVKDESEGETDATKAATVADSDGSATADSSSSSPAETKPPIQNRIRRGYTNTNLEQSRCLETKYDLYGVVNHQGALGGGHYTAYAKNFLDDQWYFYDDERVRVVEESKVVSPSAYLLFYVRSDMEGVLVKDLYPQNSNKKITDEDIDRFVEEDDRRCRIM</sequence>
<dbReference type="InterPro" id="IPR001683">
    <property type="entry name" value="PX_dom"/>
</dbReference>
<dbReference type="InterPro" id="IPR006615">
    <property type="entry name" value="Pept_C19_DUSP"/>
</dbReference>
<dbReference type="GO" id="GO:0016579">
    <property type="term" value="P:protein deubiquitination"/>
    <property type="evidence" value="ECO:0007669"/>
    <property type="project" value="InterPro"/>
</dbReference>
<feature type="region of interest" description="Disordered" evidence="8">
    <location>
        <begin position="1676"/>
        <end position="1749"/>
    </location>
</feature>
<comment type="caution">
    <text evidence="12">The sequence shown here is derived from an EMBL/GenBank/DDBJ whole genome shotgun (WGS) entry which is preliminary data.</text>
</comment>
<dbReference type="Gene3D" id="3.30.1520.10">
    <property type="entry name" value="Phox-like domain"/>
    <property type="match status" value="1"/>
</dbReference>
<dbReference type="Pfam" id="PF00787">
    <property type="entry name" value="PX"/>
    <property type="match status" value="1"/>
</dbReference>
<evidence type="ECO:0000256" key="3">
    <source>
        <dbReference type="ARBA" id="ARBA00012759"/>
    </source>
</evidence>
<feature type="region of interest" description="Disordered" evidence="8">
    <location>
        <begin position="1"/>
        <end position="21"/>
    </location>
</feature>
<dbReference type="InterPro" id="IPR001394">
    <property type="entry name" value="Peptidase_C19_UCH"/>
</dbReference>
<keyword evidence="7" id="KW-0788">Thiol protease</keyword>
<proteinExistence type="inferred from homology"/>
<dbReference type="SUPFAM" id="SSF47473">
    <property type="entry name" value="EF-hand"/>
    <property type="match status" value="2"/>
</dbReference>
<comment type="catalytic activity">
    <reaction evidence="1">
        <text>Thiol-dependent hydrolysis of ester, thioester, amide, peptide and isopeptide bonds formed by the C-terminal Gly of ubiquitin (a 76-residue protein attached to proteins as an intracellular targeting signal).</text>
        <dbReference type="EC" id="3.4.19.12"/>
    </reaction>
</comment>
<evidence type="ECO:0000256" key="7">
    <source>
        <dbReference type="ARBA" id="ARBA00022807"/>
    </source>
</evidence>
<dbReference type="InterPro" id="IPR050185">
    <property type="entry name" value="Ub_carboxyl-term_hydrolase"/>
</dbReference>